<dbReference type="Gene3D" id="2.60.40.3080">
    <property type="match status" value="1"/>
</dbReference>
<reference evidence="6 7" key="1">
    <citation type="journal article" date="2014" name="Genome Announc.">
        <title>Draft Genome Sequence of Cytophaga fermentans JCM 21142T, a Facultative Anaerobe Isolated from Marine Mud.</title>
        <authorList>
            <person name="Starns D."/>
            <person name="Oshima K."/>
            <person name="Suda W."/>
            <person name="Iino T."/>
            <person name="Yuki M."/>
            <person name="Inoue J."/>
            <person name="Kitamura K."/>
            <person name="Iida T."/>
            <person name="Darby A."/>
            <person name="Hattori M."/>
            <person name="Ohkuma M."/>
        </authorList>
    </citation>
    <scope>NUCLEOTIDE SEQUENCE [LARGE SCALE GENOMIC DNA]</scope>
    <source>
        <strain evidence="6 7">JCM 21142</strain>
    </source>
</reference>
<dbReference type="Pfam" id="PF24517">
    <property type="entry name" value="CBM96"/>
    <property type="match status" value="1"/>
</dbReference>
<sequence length="704" mass="76641">MIRSFKIATVMVAVVAAFVQSTNAQRPYFDKNKDLLMAQFDLKPDEDDVHSAAALGCMLQHSSFEGVNYYAVAGAYGTQNGTFVTEALPDLYNLLFGQEDVKWTNADKHWNTSVNWIKTKVQPVLDAGGKVFVQESGQSDITYDWCKALIDEGISTDVIKQNVVVVQHSDWNEDQTTDSKLAWVKANTNYYRIEDGNSNNATPGFNSKNVEWLNTAINITNPNVLARTYWTNAKQVCDNYNASWENPTIGAGGVDFSDCVENWWIFDLSGEISNIATFWNKYVVNTDSNSTPVAQAPYGGSVNIIPGILEAEEFDDGGEGLAYHDTSEGNSGPGIMREDESVDIESRNGAINVGWTTDGEWLEYTVDVTSGYYDIEVNVAAISAGKAIALSLDGNEIGNIDCPNTGDWGTFETVKLSRVMLNGGQEQILRATFVGGGVNLNWLKFTLVDDGGIETESVSLSPINDAYLQGSTAFNNSIIRIEANKRVGYLMYDLSSINGTMTSAQLRLTCVEDNGNGTVNVNLGNGTDWTESSLSATNAPVQGELLASLNTSYSLGDVYVWDLDVSKFVAGGKLSLVLSQINGNDFAVAAKENAAEEPQLIISYTSLKSGSGVHTEVGSNDDMELNAPFVYPNPLNGTSLHINTNSNNETVEVRIIDLTGKSVYQQITNKENITVDANVFSSGIYLVQIKNNQKVSTTKLLVNE</sequence>
<dbReference type="Pfam" id="PF03422">
    <property type="entry name" value="CBM_6"/>
    <property type="match status" value="1"/>
</dbReference>
<dbReference type="InterPro" id="IPR008979">
    <property type="entry name" value="Galactose-bd-like_sf"/>
</dbReference>
<evidence type="ECO:0000313" key="6">
    <source>
        <dbReference type="EMBL" id="GAF05531.1"/>
    </source>
</evidence>
<evidence type="ECO:0000313" key="7">
    <source>
        <dbReference type="Proteomes" id="UP000019402"/>
    </source>
</evidence>
<dbReference type="InterPro" id="IPR006584">
    <property type="entry name" value="Cellulose-bd_IV"/>
</dbReference>
<evidence type="ECO:0000256" key="4">
    <source>
        <dbReference type="SAM" id="SignalP"/>
    </source>
</evidence>
<keyword evidence="7" id="KW-1185">Reference proteome</keyword>
<feature type="signal peptide" evidence="4">
    <location>
        <begin position="1"/>
        <end position="24"/>
    </location>
</feature>
<dbReference type="SUPFAM" id="SSF49785">
    <property type="entry name" value="Galactose-binding domain-like"/>
    <property type="match status" value="1"/>
</dbReference>
<accession>W7YLQ0</accession>
<dbReference type="STRING" id="869213.GCA_000517085_02083"/>
<organism evidence="6 7">
    <name type="scientific">Saccharicrinis fermentans DSM 9555 = JCM 21142</name>
    <dbReference type="NCBI Taxonomy" id="869213"/>
    <lineage>
        <taxon>Bacteria</taxon>
        <taxon>Pseudomonadati</taxon>
        <taxon>Bacteroidota</taxon>
        <taxon>Bacteroidia</taxon>
        <taxon>Marinilabiliales</taxon>
        <taxon>Marinilabiliaceae</taxon>
        <taxon>Saccharicrinis</taxon>
    </lineage>
</organism>
<dbReference type="CDD" id="cd04080">
    <property type="entry name" value="CBM6_cellulase-like"/>
    <property type="match status" value="1"/>
</dbReference>
<evidence type="ECO:0000256" key="2">
    <source>
        <dbReference type="ARBA" id="ARBA00022525"/>
    </source>
</evidence>
<dbReference type="PROSITE" id="PS51175">
    <property type="entry name" value="CBM6"/>
    <property type="match status" value="1"/>
</dbReference>
<keyword evidence="2" id="KW-0964">Secreted</keyword>
<feature type="chain" id="PRO_5004907407" description="CBM6 domain-containing protein" evidence="4">
    <location>
        <begin position="25"/>
        <end position="704"/>
    </location>
</feature>
<dbReference type="eggNOG" id="COG3401">
    <property type="taxonomic scope" value="Bacteria"/>
</dbReference>
<dbReference type="RefSeq" id="WP_052343143.1">
    <property type="nucleotide sequence ID" value="NZ_BAMD01000094.1"/>
</dbReference>
<protein>
    <recommendedName>
        <fullName evidence="5">CBM6 domain-containing protein</fullName>
    </recommendedName>
</protein>
<dbReference type="EMBL" id="BAMD01000094">
    <property type="protein sequence ID" value="GAF05531.1"/>
    <property type="molecule type" value="Genomic_DNA"/>
</dbReference>
<dbReference type="GO" id="GO:0005576">
    <property type="term" value="C:extracellular region"/>
    <property type="evidence" value="ECO:0007669"/>
    <property type="project" value="UniProtKB-SubCell"/>
</dbReference>
<comment type="subcellular location">
    <subcellularLocation>
        <location evidence="1">Secreted</location>
    </subcellularLocation>
</comment>
<feature type="domain" description="CBM6" evidence="5">
    <location>
        <begin position="307"/>
        <end position="446"/>
    </location>
</feature>
<dbReference type="Pfam" id="PF18962">
    <property type="entry name" value="Por_Secre_tail"/>
    <property type="match status" value="1"/>
</dbReference>
<dbReference type="InterPro" id="IPR026444">
    <property type="entry name" value="Secre_tail"/>
</dbReference>
<evidence type="ECO:0000256" key="3">
    <source>
        <dbReference type="ARBA" id="ARBA00022729"/>
    </source>
</evidence>
<dbReference type="Proteomes" id="UP000019402">
    <property type="component" value="Unassembled WGS sequence"/>
</dbReference>
<name>W7YLQ0_9BACT</name>
<dbReference type="SMART" id="SM00606">
    <property type="entry name" value="CBD_IV"/>
    <property type="match status" value="1"/>
</dbReference>
<dbReference type="InterPro" id="IPR005084">
    <property type="entry name" value="CBM6"/>
</dbReference>
<dbReference type="Gene3D" id="2.60.120.260">
    <property type="entry name" value="Galactose-binding domain-like"/>
    <property type="match status" value="1"/>
</dbReference>
<evidence type="ECO:0000259" key="5">
    <source>
        <dbReference type="PROSITE" id="PS51175"/>
    </source>
</evidence>
<proteinExistence type="predicted"/>
<dbReference type="OrthoDB" id="9800955at2"/>
<keyword evidence="3 4" id="KW-0732">Signal</keyword>
<dbReference type="InterPro" id="IPR055372">
    <property type="entry name" value="CBM96"/>
</dbReference>
<gene>
    <name evidence="6" type="ORF">JCM21142_104270</name>
</gene>
<dbReference type="NCBIfam" id="TIGR04183">
    <property type="entry name" value="Por_Secre_tail"/>
    <property type="match status" value="1"/>
</dbReference>
<dbReference type="AlphaFoldDB" id="W7YLQ0"/>
<dbReference type="GO" id="GO:0030246">
    <property type="term" value="F:carbohydrate binding"/>
    <property type="evidence" value="ECO:0007669"/>
    <property type="project" value="InterPro"/>
</dbReference>
<dbReference type="eggNOG" id="COG3291">
    <property type="taxonomic scope" value="Bacteria"/>
</dbReference>
<comment type="caution">
    <text evidence="6">The sequence shown here is derived from an EMBL/GenBank/DDBJ whole genome shotgun (WGS) entry which is preliminary data.</text>
</comment>
<evidence type="ECO:0000256" key="1">
    <source>
        <dbReference type="ARBA" id="ARBA00004613"/>
    </source>
</evidence>